<accession>A0A1I7XTX6</accession>
<dbReference type="PANTHER" id="PTHR12963">
    <property type="entry name" value="THYROID RECEPTOR INTERACTING PROTEIN RELATED"/>
    <property type="match status" value="1"/>
</dbReference>
<sequence>MARGRVRTNQQQRNAKGQYGGIANQRNHLAAKIDTAIGDQLRPGRHVCRCQARIHSLVRNCMGCGKIVCMQEGSGPCFFCGTLVCTKEEQEVLDRGSRKSVELYNQLMGKAGGSDGSSAVSLSSIGGDLERATVFRNKLLAADADSERQTKVNDLECDYSSVENNPFLTSEEREAIIHRREELKNIREQRKKAVFISLNLSNISVTTEKTNLYDTDPSNDPVIQGILNKSENRRKTADAAHNSADESKWISKEFIPKVE</sequence>
<dbReference type="Pfam" id="PF23134">
    <property type="entry name" value="TRIP4_3rd"/>
    <property type="match status" value="1"/>
</dbReference>
<dbReference type="GO" id="GO:0045893">
    <property type="term" value="P:positive regulation of DNA-templated transcription"/>
    <property type="evidence" value="ECO:0007669"/>
    <property type="project" value="TreeGrafter"/>
</dbReference>
<keyword evidence="3" id="KW-1185">Reference proteome</keyword>
<dbReference type="Pfam" id="PF06221">
    <property type="entry name" value="zf-C2HC5"/>
    <property type="match status" value="1"/>
</dbReference>
<reference evidence="4" key="1">
    <citation type="submission" date="2016-11" db="UniProtKB">
        <authorList>
            <consortium name="WormBaseParasite"/>
        </authorList>
    </citation>
    <scope>IDENTIFICATION</scope>
</reference>
<dbReference type="GO" id="GO:0072344">
    <property type="term" value="P:rescue of stalled ribosome"/>
    <property type="evidence" value="ECO:0007669"/>
    <property type="project" value="InterPro"/>
</dbReference>
<dbReference type="GO" id="GO:0008270">
    <property type="term" value="F:zinc ion binding"/>
    <property type="evidence" value="ECO:0007669"/>
    <property type="project" value="InterPro"/>
</dbReference>
<evidence type="ECO:0000259" key="2">
    <source>
        <dbReference type="Pfam" id="PF23134"/>
    </source>
</evidence>
<dbReference type="GO" id="GO:0180022">
    <property type="term" value="C:RQC-trigger complex"/>
    <property type="evidence" value="ECO:0007669"/>
    <property type="project" value="InterPro"/>
</dbReference>
<dbReference type="PANTHER" id="PTHR12963:SF4">
    <property type="entry name" value="ACTIVATING SIGNAL COINTEGRATOR 1"/>
    <property type="match status" value="1"/>
</dbReference>
<dbReference type="Proteomes" id="UP000095283">
    <property type="component" value="Unplaced"/>
</dbReference>
<proteinExistence type="predicted"/>
<name>A0A1I7XTX6_HETBA</name>
<dbReference type="WBParaSite" id="Hba_20948">
    <property type="protein sequence ID" value="Hba_20948"/>
    <property type="gene ID" value="Hba_20948"/>
</dbReference>
<evidence type="ECO:0000313" key="3">
    <source>
        <dbReference type="Proteomes" id="UP000095283"/>
    </source>
</evidence>
<dbReference type="GO" id="GO:0005634">
    <property type="term" value="C:nucleus"/>
    <property type="evidence" value="ECO:0007669"/>
    <property type="project" value="InterPro"/>
</dbReference>
<evidence type="ECO:0000313" key="4">
    <source>
        <dbReference type="WBParaSite" id="Hba_20948"/>
    </source>
</evidence>
<organism evidence="3 4">
    <name type="scientific">Heterorhabditis bacteriophora</name>
    <name type="common">Entomopathogenic nematode worm</name>
    <dbReference type="NCBI Taxonomy" id="37862"/>
    <lineage>
        <taxon>Eukaryota</taxon>
        <taxon>Metazoa</taxon>
        <taxon>Ecdysozoa</taxon>
        <taxon>Nematoda</taxon>
        <taxon>Chromadorea</taxon>
        <taxon>Rhabditida</taxon>
        <taxon>Rhabditina</taxon>
        <taxon>Rhabditomorpha</taxon>
        <taxon>Strongyloidea</taxon>
        <taxon>Heterorhabditidae</taxon>
        <taxon>Heterorhabditis</taxon>
    </lineage>
</organism>
<feature type="domain" description="TRIP4/RQT4 C2HC5-type zinc finger" evidence="1">
    <location>
        <begin position="46"/>
        <end position="91"/>
    </location>
</feature>
<dbReference type="AlphaFoldDB" id="A0A1I7XTX6"/>
<dbReference type="InterPro" id="IPR039128">
    <property type="entry name" value="TRIP4-like"/>
</dbReference>
<dbReference type="InterPro" id="IPR009349">
    <property type="entry name" value="TRIP4/RQT4_C2HC5_Znf"/>
</dbReference>
<feature type="domain" description="Activating signal cointegrator 1 third" evidence="2">
    <location>
        <begin position="156"/>
        <end position="201"/>
    </location>
</feature>
<protein>
    <submittedName>
        <fullName evidence="4">Zf-C2HC5 domain-containing protein</fullName>
    </submittedName>
</protein>
<dbReference type="InterPro" id="IPR056993">
    <property type="entry name" value="TRIP4_3rd_dom"/>
</dbReference>
<evidence type="ECO:0000259" key="1">
    <source>
        <dbReference type="Pfam" id="PF06221"/>
    </source>
</evidence>